<dbReference type="Proteomes" id="UP000612055">
    <property type="component" value="Unassembled WGS sequence"/>
</dbReference>
<keyword evidence="6" id="KW-1185">Reference proteome</keyword>
<name>A0A835XVZ7_9CHLO</name>
<dbReference type="GO" id="GO:0005509">
    <property type="term" value="F:calcium ion binding"/>
    <property type="evidence" value="ECO:0007669"/>
    <property type="project" value="InterPro"/>
</dbReference>
<feature type="region of interest" description="Disordered" evidence="3">
    <location>
        <begin position="207"/>
        <end position="243"/>
    </location>
</feature>
<sequence>MTWENVKAIFSTSTDSRQLIPGITGSHGTHDEWRIGDRIAAREKVTTALGILGKQEEEYDKPTMDLGELVAFLFIMGVRPTEDMLNAQLRALQLDRKMEKGRSGITPAQAVFVWLFMNREDRDEDAILKRAFMFFDKDGNGEISGQELRLAMSEVGNMLTEEIDEFMRVMDRNGDGVVAFAEFYETLTQQTDLGKLLSEVVQLEREINPRERPAPAPVPAPRPLGEAGQPRTAEPSHLGHEAV</sequence>
<keyword evidence="2" id="KW-0106">Calcium</keyword>
<dbReference type="PANTHER" id="PTHR23050">
    <property type="entry name" value="CALCIUM BINDING PROTEIN"/>
    <property type="match status" value="1"/>
</dbReference>
<accession>A0A835XVZ7</accession>
<dbReference type="SUPFAM" id="SSF47473">
    <property type="entry name" value="EF-hand"/>
    <property type="match status" value="1"/>
</dbReference>
<evidence type="ECO:0000313" key="5">
    <source>
        <dbReference type="EMBL" id="KAG2490627.1"/>
    </source>
</evidence>
<feature type="domain" description="EF-hand" evidence="4">
    <location>
        <begin position="123"/>
        <end position="158"/>
    </location>
</feature>
<dbReference type="OrthoDB" id="528975at2759"/>
<reference evidence="5" key="1">
    <citation type="journal article" date="2020" name="bioRxiv">
        <title>Comparative genomics of Chlamydomonas.</title>
        <authorList>
            <person name="Craig R.J."/>
            <person name="Hasan A.R."/>
            <person name="Ness R.W."/>
            <person name="Keightley P.D."/>
        </authorList>
    </citation>
    <scope>NUCLEOTIDE SEQUENCE</scope>
    <source>
        <strain evidence="5">CCAP 11/70</strain>
    </source>
</reference>
<dbReference type="Gene3D" id="1.10.238.10">
    <property type="entry name" value="EF-hand"/>
    <property type="match status" value="1"/>
</dbReference>
<dbReference type="InterPro" id="IPR002048">
    <property type="entry name" value="EF_hand_dom"/>
</dbReference>
<comment type="caution">
    <text evidence="5">The sequence shown here is derived from an EMBL/GenBank/DDBJ whole genome shotgun (WGS) entry which is preliminary data.</text>
</comment>
<evidence type="ECO:0000256" key="2">
    <source>
        <dbReference type="ARBA" id="ARBA00022837"/>
    </source>
</evidence>
<dbReference type="InterPro" id="IPR011992">
    <property type="entry name" value="EF-hand-dom_pair"/>
</dbReference>
<gene>
    <name evidence="5" type="ORF">HYH03_011018</name>
</gene>
<dbReference type="AlphaFoldDB" id="A0A835XVZ7"/>
<keyword evidence="1" id="KW-0677">Repeat</keyword>
<feature type="domain" description="EF-hand" evidence="4">
    <location>
        <begin position="161"/>
        <end position="193"/>
    </location>
</feature>
<evidence type="ECO:0000259" key="4">
    <source>
        <dbReference type="PROSITE" id="PS50222"/>
    </source>
</evidence>
<dbReference type="FunFam" id="1.10.238.10:FF:000001">
    <property type="entry name" value="Calmodulin 1"/>
    <property type="match status" value="1"/>
</dbReference>
<organism evidence="5 6">
    <name type="scientific">Edaphochlamys debaryana</name>
    <dbReference type="NCBI Taxonomy" id="47281"/>
    <lineage>
        <taxon>Eukaryota</taxon>
        <taxon>Viridiplantae</taxon>
        <taxon>Chlorophyta</taxon>
        <taxon>core chlorophytes</taxon>
        <taxon>Chlorophyceae</taxon>
        <taxon>CS clade</taxon>
        <taxon>Chlamydomonadales</taxon>
        <taxon>Chlamydomonadales incertae sedis</taxon>
        <taxon>Edaphochlamys</taxon>
    </lineage>
</organism>
<dbReference type="Pfam" id="PF13499">
    <property type="entry name" value="EF-hand_7"/>
    <property type="match status" value="1"/>
</dbReference>
<proteinExistence type="predicted"/>
<dbReference type="SMART" id="SM00054">
    <property type="entry name" value="EFh"/>
    <property type="match status" value="2"/>
</dbReference>
<dbReference type="PROSITE" id="PS00018">
    <property type="entry name" value="EF_HAND_1"/>
    <property type="match status" value="2"/>
</dbReference>
<dbReference type="InterPro" id="IPR018247">
    <property type="entry name" value="EF_Hand_1_Ca_BS"/>
</dbReference>
<dbReference type="InterPro" id="IPR050145">
    <property type="entry name" value="Centrin_CML-like"/>
</dbReference>
<dbReference type="CDD" id="cd00051">
    <property type="entry name" value="EFh"/>
    <property type="match status" value="1"/>
</dbReference>
<dbReference type="EMBL" id="JAEHOE010000060">
    <property type="protein sequence ID" value="KAG2490627.1"/>
    <property type="molecule type" value="Genomic_DNA"/>
</dbReference>
<evidence type="ECO:0000313" key="6">
    <source>
        <dbReference type="Proteomes" id="UP000612055"/>
    </source>
</evidence>
<evidence type="ECO:0000256" key="1">
    <source>
        <dbReference type="ARBA" id="ARBA00022737"/>
    </source>
</evidence>
<evidence type="ECO:0000256" key="3">
    <source>
        <dbReference type="SAM" id="MobiDB-lite"/>
    </source>
</evidence>
<protein>
    <recommendedName>
        <fullName evidence="4">EF-hand domain-containing protein</fullName>
    </recommendedName>
</protein>
<dbReference type="PROSITE" id="PS50222">
    <property type="entry name" value="EF_HAND_2"/>
    <property type="match status" value="2"/>
</dbReference>